<dbReference type="PANTHER" id="PTHR33221">
    <property type="entry name" value="WINGED HELIX-TURN-HELIX TRANSCRIPTIONAL REGULATOR, RRF2 FAMILY"/>
    <property type="match status" value="1"/>
</dbReference>
<proteinExistence type="predicted"/>
<dbReference type="RefSeq" id="WP_406857069.1">
    <property type="nucleotide sequence ID" value="NZ_CP157484.1"/>
</dbReference>
<dbReference type="GO" id="GO:0003700">
    <property type="term" value="F:DNA-binding transcription factor activity"/>
    <property type="evidence" value="ECO:0007669"/>
    <property type="project" value="TreeGrafter"/>
</dbReference>
<accession>A0AAU7JJH1</accession>
<dbReference type="Pfam" id="PF02082">
    <property type="entry name" value="Rrf2"/>
    <property type="match status" value="1"/>
</dbReference>
<dbReference type="NCBIfam" id="TIGR00738">
    <property type="entry name" value="rrf2_super"/>
    <property type="match status" value="1"/>
</dbReference>
<dbReference type="EMBL" id="CP157484">
    <property type="protein sequence ID" value="XBO40214.1"/>
    <property type="molecule type" value="Genomic_DNA"/>
</dbReference>
<evidence type="ECO:0000313" key="2">
    <source>
        <dbReference type="EMBL" id="XBO40214.1"/>
    </source>
</evidence>
<gene>
    <name evidence="2" type="ORF">ABEG18_05390</name>
</gene>
<dbReference type="GO" id="GO:0003677">
    <property type="term" value="F:DNA binding"/>
    <property type="evidence" value="ECO:0007669"/>
    <property type="project" value="UniProtKB-KW"/>
</dbReference>
<dbReference type="AlphaFoldDB" id="A0AAU7JJH1"/>
<sequence length="155" mass="16547">MKLSSHTDFGLRMLMALAATPERLMTIEELARRYRLSQNHLMKVAQSLVRAGFVAGVRGRGGGLRLARDAREIGVGDVVRALEEDLALVACLGDTPTSCVLSGACRLTGALGRALAAFLAELDRISLADLAAPRAAIRDRLELPAEARPGDLQEA</sequence>
<organism evidence="2">
    <name type="scientific">Alsobacter sp. KACC 23698</name>
    <dbReference type="NCBI Taxonomy" id="3149229"/>
    <lineage>
        <taxon>Bacteria</taxon>
        <taxon>Pseudomonadati</taxon>
        <taxon>Pseudomonadota</taxon>
        <taxon>Alphaproteobacteria</taxon>
        <taxon>Hyphomicrobiales</taxon>
        <taxon>Alsobacteraceae</taxon>
        <taxon>Alsobacter</taxon>
    </lineage>
</organism>
<dbReference type="InterPro" id="IPR000944">
    <property type="entry name" value="Tscrpt_reg_Rrf2"/>
</dbReference>
<evidence type="ECO:0000256" key="1">
    <source>
        <dbReference type="ARBA" id="ARBA00023125"/>
    </source>
</evidence>
<dbReference type="InterPro" id="IPR036388">
    <property type="entry name" value="WH-like_DNA-bd_sf"/>
</dbReference>
<keyword evidence="1" id="KW-0238">DNA-binding</keyword>
<dbReference type="GO" id="GO:0005829">
    <property type="term" value="C:cytosol"/>
    <property type="evidence" value="ECO:0007669"/>
    <property type="project" value="TreeGrafter"/>
</dbReference>
<protein>
    <submittedName>
        <fullName evidence="2">Rrf2 family transcriptional regulator</fullName>
    </submittedName>
</protein>
<name>A0AAU7JJH1_9HYPH</name>
<dbReference type="PANTHER" id="PTHR33221:SF4">
    <property type="entry name" value="HTH-TYPE TRANSCRIPTIONAL REPRESSOR NSRR"/>
    <property type="match status" value="1"/>
</dbReference>
<reference evidence="2" key="1">
    <citation type="submission" date="2024-05" db="EMBL/GenBank/DDBJ databases">
        <authorList>
            <person name="Kim S."/>
            <person name="Heo J."/>
            <person name="Choi H."/>
            <person name="Choi Y."/>
            <person name="Kwon S.-W."/>
            <person name="Kim Y."/>
        </authorList>
    </citation>
    <scope>NUCLEOTIDE SEQUENCE</scope>
    <source>
        <strain evidence="2">KACC 23698</strain>
    </source>
</reference>
<dbReference type="InterPro" id="IPR036390">
    <property type="entry name" value="WH_DNA-bd_sf"/>
</dbReference>
<dbReference type="PROSITE" id="PS51197">
    <property type="entry name" value="HTH_RRF2_2"/>
    <property type="match status" value="1"/>
</dbReference>
<dbReference type="Gene3D" id="1.10.10.10">
    <property type="entry name" value="Winged helix-like DNA-binding domain superfamily/Winged helix DNA-binding domain"/>
    <property type="match status" value="1"/>
</dbReference>
<dbReference type="SUPFAM" id="SSF46785">
    <property type="entry name" value="Winged helix' DNA-binding domain"/>
    <property type="match status" value="1"/>
</dbReference>